<dbReference type="AlphaFoldDB" id="A1RXD9"/>
<keyword evidence="1" id="KW-0963">Cytoplasm</keyword>
<dbReference type="GO" id="GO:0032259">
    <property type="term" value="P:methylation"/>
    <property type="evidence" value="ECO:0007669"/>
    <property type="project" value="UniProtKB-KW"/>
</dbReference>
<evidence type="ECO:0000256" key="3">
    <source>
        <dbReference type="ARBA" id="ARBA00022679"/>
    </source>
</evidence>
<evidence type="ECO:0008006" key="7">
    <source>
        <dbReference type="Google" id="ProtNLM"/>
    </source>
</evidence>
<dbReference type="Gene3D" id="3.40.1280.10">
    <property type="match status" value="1"/>
</dbReference>
<dbReference type="Pfam" id="PF04013">
    <property type="entry name" value="Methyltrn_RNA_2"/>
    <property type="match status" value="1"/>
</dbReference>
<keyword evidence="2" id="KW-0489">Methyltransferase</keyword>
<dbReference type="GeneID" id="4600987"/>
<dbReference type="SUPFAM" id="SSF75217">
    <property type="entry name" value="alpha/beta knot"/>
    <property type="match status" value="1"/>
</dbReference>
<keyword evidence="3" id="KW-0808">Transferase</keyword>
<evidence type="ECO:0000256" key="1">
    <source>
        <dbReference type="ARBA" id="ARBA00022490"/>
    </source>
</evidence>
<dbReference type="HOGENOM" id="CLU_1514691_0_0_2"/>
<proteinExistence type="predicted"/>
<dbReference type="Proteomes" id="UP000000641">
    <property type="component" value="Chromosome"/>
</dbReference>
<evidence type="ECO:0000256" key="4">
    <source>
        <dbReference type="ARBA" id="ARBA00022691"/>
    </source>
</evidence>
<dbReference type="KEGG" id="tpe:Tpen_0460"/>
<name>A1RXD9_THEPD</name>
<evidence type="ECO:0000313" key="5">
    <source>
        <dbReference type="EMBL" id="ABL77869.1"/>
    </source>
</evidence>
<protein>
    <recommendedName>
        <fullName evidence="7">tRNA (pseudouridine(54)-N(1))-methyltransferase</fullName>
    </recommendedName>
</protein>
<dbReference type="InterPro" id="IPR007158">
    <property type="entry name" value="TrmY"/>
</dbReference>
<dbReference type="EnsemblBacteria" id="ABL77869">
    <property type="protein sequence ID" value="ABL77869"/>
    <property type="gene ID" value="Tpen_0460"/>
</dbReference>
<evidence type="ECO:0000256" key="2">
    <source>
        <dbReference type="ARBA" id="ARBA00022603"/>
    </source>
</evidence>
<dbReference type="OrthoDB" id="27492at2157"/>
<dbReference type="InterPro" id="IPR029028">
    <property type="entry name" value="Alpha/beta_knot_MTases"/>
</dbReference>
<dbReference type="GO" id="GO:0008175">
    <property type="term" value="F:tRNA methyltransferase activity"/>
    <property type="evidence" value="ECO:0007669"/>
    <property type="project" value="InterPro"/>
</dbReference>
<accession>A1RXD9</accession>
<evidence type="ECO:0000313" key="6">
    <source>
        <dbReference type="Proteomes" id="UP000000641"/>
    </source>
</evidence>
<keyword evidence="6" id="KW-1185">Reference proteome</keyword>
<organism evidence="5 6">
    <name type="scientific">Thermofilum pendens (strain DSM 2475 / Hrk 5)</name>
    <dbReference type="NCBI Taxonomy" id="368408"/>
    <lineage>
        <taxon>Archaea</taxon>
        <taxon>Thermoproteota</taxon>
        <taxon>Thermoprotei</taxon>
        <taxon>Thermofilales</taxon>
        <taxon>Thermofilaceae</taxon>
        <taxon>Thermofilum</taxon>
    </lineage>
</organism>
<dbReference type="EMBL" id="CP000505">
    <property type="protein sequence ID" value="ABL77869.1"/>
    <property type="molecule type" value="Genomic_DNA"/>
</dbReference>
<dbReference type="RefSeq" id="WP_011752134.1">
    <property type="nucleotide sequence ID" value="NC_008698.1"/>
</dbReference>
<dbReference type="eggNOG" id="arCOG01239">
    <property type="taxonomic scope" value="Archaea"/>
</dbReference>
<dbReference type="InterPro" id="IPR029026">
    <property type="entry name" value="tRNA_m1G_MTases_N"/>
</dbReference>
<gene>
    <name evidence="5" type="ordered locus">Tpen_0460</name>
</gene>
<reference evidence="6" key="1">
    <citation type="journal article" date="2008" name="J. Bacteriol.">
        <title>Genome sequence of Thermofilum pendens reveals an exceptional loss of biosynthetic pathways without genome reduction.</title>
        <authorList>
            <person name="Anderson I."/>
            <person name="Rodriguez J."/>
            <person name="Susanti D."/>
            <person name="Porat I."/>
            <person name="Reich C."/>
            <person name="Ulrich L.E."/>
            <person name="Elkins J.G."/>
            <person name="Mavromatis K."/>
            <person name="Lykidis A."/>
            <person name="Kim E."/>
            <person name="Thompson L.S."/>
            <person name="Nolan M."/>
            <person name="Land M."/>
            <person name="Copeland A."/>
            <person name="Lapidus A."/>
            <person name="Lucas S."/>
            <person name="Detter C."/>
            <person name="Zhulin I.B."/>
            <person name="Olsen G.J."/>
            <person name="Whitman W."/>
            <person name="Mukhopadhyay B."/>
            <person name="Bristow J."/>
            <person name="Kyrpides N."/>
        </authorList>
    </citation>
    <scope>NUCLEOTIDE SEQUENCE [LARGE SCALE GENOMIC DNA]</scope>
    <source>
        <strain evidence="6">DSM 2475 / Hrk 5</strain>
    </source>
</reference>
<sequence length="177" mass="19929">MRRVFNVVIPRSRFVDDVPLVCRVVTSAIFLSHDIRRDVTLRFVMPDAGLSVSFLSSRLRHVHVDEQSFAGLHRRIVRAMWEVESEGGARHPHSGISVERIAGNVEEQFGGSFLVSSDGELLADVLRRLGEVREISLVFSAGFQVRVPRRVRVSVERKNLDVLIVIANIEIDNYLGA</sequence>
<keyword evidence="4" id="KW-0949">S-adenosyl-L-methionine</keyword>